<dbReference type="Gene3D" id="2.60.40.790">
    <property type="match status" value="1"/>
</dbReference>
<proteinExistence type="inferred from homology"/>
<evidence type="ECO:0000256" key="2">
    <source>
        <dbReference type="RuleBase" id="RU003616"/>
    </source>
</evidence>
<sequence>MAKNLVRWDPFREVTSLRDDIERLFDSVYGRYPRERSEISWAPPLDIEETDTNIVIRAEIPGMKKDDIKISLTGDTLCISGERRHEAEQKEKTFHRIERAYGRFLRTLALPADVDGAKVKAGYKDGVLELTLPKSEKARSRDIAIEG</sequence>
<dbReference type="InterPro" id="IPR002068">
    <property type="entry name" value="A-crystallin/Hsp20_dom"/>
</dbReference>
<reference evidence="5" key="1">
    <citation type="journal article" date="2020" name="mSystems">
        <title>Genome- and Community-Level Interaction Insights into Carbon Utilization and Element Cycling Functions of Hydrothermarchaeota in Hydrothermal Sediment.</title>
        <authorList>
            <person name="Zhou Z."/>
            <person name="Liu Y."/>
            <person name="Xu W."/>
            <person name="Pan J."/>
            <person name="Luo Z.H."/>
            <person name="Li M."/>
        </authorList>
    </citation>
    <scope>NUCLEOTIDE SEQUENCE [LARGE SCALE GENOMIC DNA]</scope>
    <source>
        <strain evidence="5">SpSt-1182</strain>
    </source>
</reference>
<dbReference type="SUPFAM" id="SSF49764">
    <property type="entry name" value="HSP20-like chaperones"/>
    <property type="match status" value="1"/>
</dbReference>
<dbReference type="PROSITE" id="PS51203">
    <property type="entry name" value="CS"/>
    <property type="match status" value="1"/>
</dbReference>
<dbReference type="InterPro" id="IPR007052">
    <property type="entry name" value="CS_dom"/>
</dbReference>
<dbReference type="PROSITE" id="PS01031">
    <property type="entry name" value="SHSP"/>
    <property type="match status" value="1"/>
</dbReference>
<dbReference type="EMBL" id="DSBX01000223">
    <property type="protein sequence ID" value="HDQ99820.1"/>
    <property type="molecule type" value="Genomic_DNA"/>
</dbReference>
<dbReference type="AlphaFoldDB" id="A0A7V0T6N6"/>
<dbReference type="InterPro" id="IPR008978">
    <property type="entry name" value="HSP20-like_chaperone"/>
</dbReference>
<evidence type="ECO:0000256" key="1">
    <source>
        <dbReference type="PROSITE-ProRule" id="PRU00285"/>
    </source>
</evidence>
<gene>
    <name evidence="5" type="ORF">ENN51_06010</name>
</gene>
<evidence type="ECO:0000259" key="3">
    <source>
        <dbReference type="PROSITE" id="PS01031"/>
    </source>
</evidence>
<comment type="caution">
    <text evidence="5">The sequence shown here is derived from an EMBL/GenBank/DDBJ whole genome shotgun (WGS) entry which is preliminary data.</text>
</comment>
<dbReference type="Pfam" id="PF00011">
    <property type="entry name" value="HSP20"/>
    <property type="match status" value="1"/>
</dbReference>
<comment type="similarity">
    <text evidence="1 2">Belongs to the small heat shock protein (HSP20) family.</text>
</comment>
<dbReference type="PANTHER" id="PTHR11527">
    <property type="entry name" value="HEAT-SHOCK PROTEIN 20 FAMILY MEMBER"/>
    <property type="match status" value="1"/>
</dbReference>
<evidence type="ECO:0000313" key="5">
    <source>
        <dbReference type="EMBL" id="HDQ99820.1"/>
    </source>
</evidence>
<dbReference type="Proteomes" id="UP000885672">
    <property type="component" value="Unassembled WGS sequence"/>
</dbReference>
<dbReference type="InterPro" id="IPR031107">
    <property type="entry name" value="Small_HSP"/>
</dbReference>
<accession>A0A7V0T6N6</accession>
<organism evidence="5">
    <name type="scientific">candidate division WOR-3 bacterium</name>
    <dbReference type="NCBI Taxonomy" id="2052148"/>
    <lineage>
        <taxon>Bacteria</taxon>
        <taxon>Bacteria division WOR-3</taxon>
    </lineage>
</organism>
<feature type="domain" description="CS" evidence="4">
    <location>
        <begin position="40"/>
        <end position="143"/>
    </location>
</feature>
<name>A0A7V0T6N6_UNCW3</name>
<evidence type="ECO:0000259" key="4">
    <source>
        <dbReference type="PROSITE" id="PS51203"/>
    </source>
</evidence>
<feature type="domain" description="SHSP" evidence="3">
    <location>
        <begin position="36"/>
        <end position="147"/>
    </location>
</feature>
<dbReference type="CDD" id="cd06464">
    <property type="entry name" value="ACD_sHsps-like"/>
    <property type="match status" value="1"/>
</dbReference>
<protein>
    <submittedName>
        <fullName evidence="5">Hsp20/alpha crystallin family protein</fullName>
    </submittedName>
</protein>